<accession>A0ABS4G7A9</accession>
<name>A0ABS4G7A9_9CLOT</name>
<dbReference type="InterPro" id="IPR051448">
    <property type="entry name" value="CdaR-like_regulators"/>
</dbReference>
<dbReference type="EMBL" id="JAGGKC010000030">
    <property type="protein sequence ID" value="MBP1920445.1"/>
    <property type="molecule type" value="Genomic_DNA"/>
</dbReference>
<gene>
    <name evidence="4" type="ORF">J2Z34_002957</name>
</gene>
<dbReference type="Proteomes" id="UP001519271">
    <property type="component" value="Unassembled WGS sequence"/>
</dbReference>
<comment type="similarity">
    <text evidence="1">Belongs to the CdaR family.</text>
</comment>
<protein>
    <recommendedName>
        <fullName evidence="6">PucR C-terminal helix-turn-helix domain-containing protein</fullName>
    </recommendedName>
</protein>
<dbReference type="InterPro" id="IPR025736">
    <property type="entry name" value="PucR_C-HTH_dom"/>
</dbReference>
<dbReference type="Pfam" id="PF13556">
    <property type="entry name" value="HTH_30"/>
    <property type="match status" value="1"/>
</dbReference>
<dbReference type="Gene3D" id="1.10.10.2840">
    <property type="entry name" value="PucR C-terminal helix-turn-helix domain"/>
    <property type="match status" value="1"/>
</dbReference>
<evidence type="ECO:0008006" key="6">
    <source>
        <dbReference type="Google" id="ProtNLM"/>
    </source>
</evidence>
<evidence type="ECO:0000313" key="4">
    <source>
        <dbReference type="EMBL" id="MBP1920445.1"/>
    </source>
</evidence>
<dbReference type="InterPro" id="IPR042070">
    <property type="entry name" value="PucR_C-HTH_sf"/>
</dbReference>
<evidence type="ECO:0000259" key="2">
    <source>
        <dbReference type="Pfam" id="PF13556"/>
    </source>
</evidence>
<organism evidence="4 5">
    <name type="scientific">Youngiibacter multivorans</name>
    <dbReference type="NCBI Taxonomy" id="937251"/>
    <lineage>
        <taxon>Bacteria</taxon>
        <taxon>Bacillati</taxon>
        <taxon>Bacillota</taxon>
        <taxon>Clostridia</taxon>
        <taxon>Eubacteriales</taxon>
        <taxon>Clostridiaceae</taxon>
        <taxon>Youngiibacter</taxon>
    </lineage>
</organism>
<dbReference type="InterPro" id="IPR041522">
    <property type="entry name" value="CdaR_GGDEF"/>
</dbReference>
<reference evidence="4 5" key="1">
    <citation type="submission" date="2021-03" db="EMBL/GenBank/DDBJ databases">
        <title>Genomic Encyclopedia of Type Strains, Phase IV (KMG-IV): sequencing the most valuable type-strain genomes for metagenomic binning, comparative biology and taxonomic classification.</title>
        <authorList>
            <person name="Goeker M."/>
        </authorList>
    </citation>
    <scope>NUCLEOTIDE SEQUENCE [LARGE SCALE GENOMIC DNA]</scope>
    <source>
        <strain evidence="4 5">DSM 6139</strain>
    </source>
</reference>
<evidence type="ECO:0000256" key="1">
    <source>
        <dbReference type="ARBA" id="ARBA00006754"/>
    </source>
</evidence>
<dbReference type="Pfam" id="PF17853">
    <property type="entry name" value="GGDEF_2"/>
    <property type="match status" value="1"/>
</dbReference>
<evidence type="ECO:0000313" key="5">
    <source>
        <dbReference type="Proteomes" id="UP001519271"/>
    </source>
</evidence>
<feature type="domain" description="CdaR GGDEF-like" evidence="3">
    <location>
        <begin position="246"/>
        <end position="357"/>
    </location>
</feature>
<comment type="caution">
    <text evidence="4">The sequence shown here is derived from an EMBL/GenBank/DDBJ whole genome shotgun (WGS) entry which is preliminary data.</text>
</comment>
<dbReference type="PANTHER" id="PTHR33744:SF1">
    <property type="entry name" value="DNA-BINDING TRANSCRIPTIONAL ACTIVATOR ADER"/>
    <property type="match status" value="1"/>
</dbReference>
<evidence type="ECO:0000259" key="3">
    <source>
        <dbReference type="Pfam" id="PF17853"/>
    </source>
</evidence>
<dbReference type="PANTHER" id="PTHR33744">
    <property type="entry name" value="CARBOHYDRATE DIACID REGULATOR"/>
    <property type="match status" value="1"/>
</dbReference>
<feature type="domain" description="PucR C-terminal helix-turn-helix" evidence="2">
    <location>
        <begin position="420"/>
        <end position="477"/>
    </location>
</feature>
<proteinExistence type="inferred from homology"/>
<sequence>MTASTKMQERTLYIVTSQRDIDSMNIFKLPFPSILVLTSEVKLQETSVRQFNGTVLHSAMDPFCLYNNLSEILSCYSSWENRFRILELESASCQQLIDKGAEMLGCQLAFVSSGYSVRSFSAKGEKSSSFMDELTKVGYLASPYMDMVLEARKAAEFEDSTLTIPCMDGTSIVVSSISYHLKNIGYLLFVSHDVESMYRILNFSSILGSALRNQLTTGTSIINYSGNSAFQSMVSDLIELKIENMDEIKTRLEIMNLKLKKIYLILLVEFDSVPLSPAPINFIVNQLERLIPNSIVTTYLDDIVIWCQQAQFDRCSFDQEAVTGLLRKYGARIGISNPSKHYLFMNTFYLQCKSAIKFGKNFTADSNKLIYYYEEFRLMDIIDMCSVNFRTKYNHGNLIYLCDPAILWLVHYDRKHNTNLADVLYAYLMNDCNSTKTAKQLNLHRNTMLYKIDKIESLVNHSLSDGTFRLNLMFSYLAIKYLQDYKKIDPWEIKFN</sequence>
<keyword evidence="5" id="KW-1185">Reference proteome</keyword>